<keyword evidence="1" id="KW-0732">Signal</keyword>
<dbReference type="AlphaFoldDB" id="A0A6C2ULN8"/>
<keyword evidence="3" id="KW-1185">Reference proteome</keyword>
<feature type="chain" id="PRO_5025652542" evidence="1">
    <location>
        <begin position="21"/>
        <end position="631"/>
    </location>
</feature>
<protein>
    <submittedName>
        <fullName evidence="2">Uncharacterized protein</fullName>
    </submittedName>
</protein>
<organism evidence="2 3">
    <name type="scientific">Pontiella sulfatireligans</name>
    <dbReference type="NCBI Taxonomy" id="2750658"/>
    <lineage>
        <taxon>Bacteria</taxon>
        <taxon>Pseudomonadati</taxon>
        <taxon>Kiritimatiellota</taxon>
        <taxon>Kiritimatiellia</taxon>
        <taxon>Kiritimatiellales</taxon>
        <taxon>Pontiellaceae</taxon>
        <taxon>Pontiella</taxon>
    </lineage>
</organism>
<name>A0A6C2ULN8_9BACT</name>
<evidence type="ECO:0000313" key="2">
    <source>
        <dbReference type="EMBL" id="VGO20823.1"/>
    </source>
</evidence>
<reference evidence="2 3" key="1">
    <citation type="submission" date="2019-04" db="EMBL/GenBank/DDBJ databases">
        <authorList>
            <person name="Van Vliet M D."/>
        </authorList>
    </citation>
    <scope>NUCLEOTIDE SEQUENCE [LARGE SCALE GENOMIC DNA]</scope>
    <source>
        <strain evidence="2 3">F21</strain>
    </source>
</reference>
<evidence type="ECO:0000256" key="1">
    <source>
        <dbReference type="SAM" id="SignalP"/>
    </source>
</evidence>
<accession>A0A6C2ULN8</accession>
<proteinExistence type="predicted"/>
<gene>
    <name evidence="2" type="ORF">SCARR_02890</name>
</gene>
<dbReference type="EMBL" id="CAAHFH010000002">
    <property type="protein sequence ID" value="VGO20823.1"/>
    <property type="molecule type" value="Genomic_DNA"/>
</dbReference>
<dbReference type="Proteomes" id="UP000346198">
    <property type="component" value="Unassembled WGS sequence"/>
</dbReference>
<sequence>MRRFSGVIIASAMAGLAMHAAATQIMWNGGTDLLFSTGANWEGGVVPGASDEAKGRVGLADLIVIDSDQTITKLTGGSRSGGGYKIENGTLNVTGLYVDGNTAGADCLTVIDGGTLNVSGISRMGLGGDNDTGTTTVQLKSGVFNSADAVTVGQESTGNLEISGGTATFSGSYLWLGGDSGTTDARNGNGVLTLSGDGALNVLSGNVIVGKRLGEGTFTMNDSASAVFMNLAIGDVSFVGQEGTGAMSLLGGTLNVKSDFAVDNGSVLIDAGTLVWDGEHVADFSALVAAGDISWTNGQSMLSDSYAASWTNNAAVLFVDYDHLNAGKTTVWVSSTETMNSSVVIKGISLAMLNGTNSVVRWPSDASAKYVIQSRSNLVEGSWSNIESNIPGNDGAMVITNELTEPQAFYRIILDQFNDPTINSNSTVDIRTRARLLGYLYAEGSCANPLGDGDKFAIGVSDAQNTRALWCAQQMEEKDLLTIVSSTDSRIVLKDLPWDIPYAPVSWNTNIYMTFSEGLPHDPDNPGQWAQEVYSSQFIAALIEGEGSVDGLINDQAGWGNYTPHITEVCDLLNEPEYDCDAYLANSGKSVWIPTNTFYIVRAFEYVATGRVPGGSSGLVRASTPPEYATP</sequence>
<evidence type="ECO:0000313" key="3">
    <source>
        <dbReference type="Proteomes" id="UP000346198"/>
    </source>
</evidence>
<dbReference type="RefSeq" id="WP_136062336.1">
    <property type="nucleotide sequence ID" value="NZ_CAAHFH010000002.1"/>
</dbReference>
<feature type="signal peptide" evidence="1">
    <location>
        <begin position="1"/>
        <end position="20"/>
    </location>
</feature>